<sequence>MSTVTADQSKPEDQNSSQNLIQIIGVTTYPAHGPGIFGVLAALQGFQYSRPCSSCPECFATEFGYHTLAIA</sequence>
<dbReference type="WBParaSite" id="nRc.2.0.1.t40024-RA">
    <property type="protein sequence ID" value="nRc.2.0.1.t40024-RA"/>
    <property type="gene ID" value="nRc.2.0.1.g40024"/>
</dbReference>
<dbReference type="Proteomes" id="UP000887565">
    <property type="component" value="Unplaced"/>
</dbReference>
<evidence type="ECO:0000313" key="2">
    <source>
        <dbReference type="WBParaSite" id="nRc.2.0.1.t40024-RA"/>
    </source>
</evidence>
<evidence type="ECO:0000313" key="1">
    <source>
        <dbReference type="Proteomes" id="UP000887565"/>
    </source>
</evidence>
<protein>
    <submittedName>
        <fullName evidence="2">Uncharacterized protein</fullName>
    </submittedName>
</protein>
<organism evidence="1 2">
    <name type="scientific">Romanomermis culicivorax</name>
    <name type="common">Nematode worm</name>
    <dbReference type="NCBI Taxonomy" id="13658"/>
    <lineage>
        <taxon>Eukaryota</taxon>
        <taxon>Metazoa</taxon>
        <taxon>Ecdysozoa</taxon>
        <taxon>Nematoda</taxon>
        <taxon>Enoplea</taxon>
        <taxon>Dorylaimia</taxon>
        <taxon>Mermithida</taxon>
        <taxon>Mermithoidea</taxon>
        <taxon>Mermithidae</taxon>
        <taxon>Romanomermis</taxon>
    </lineage>
</organism>
<name>A0A915KNJ3_ROMCU</name>
<keyword evidence="1" id="KW-1185">Reference proteome</keyword>
<proteinExistence type="predicted"/>
<accession>A0A915KNJ3</accession>
<reference evidence="2" key="1">
    <citation type="submission" date="2022-11" db="UniProtKB">
        <authorList>
            <consortium name="WormBaseParasite"/>
        </authorList>
    </citation>
    <scope>IDENTIFICATION</scope>
</reference>
<dbReference type="AlphaFoldDB" id="A0A915KNJ3"/>